<dbReference type="AlphaFoldDB" id="A0AAQ3M666"/>
<feature type="region of interest" description="Disordered" evidence="1">
    <location>
        <begin position="158"/>
        <end position="178"/>
    </location>
</feature>
<evidence type="ECO:0000256" key="1">
    <source>
        <dbReference type="SAM" id="MobiDB-lite"/>
    </source>
</evidence>
<sequence>MPPQTPPSNVPPSRRIALPVSERLNSITEDNRNSPYAGGLRQHVPPIPARNSLRNSGAASNTNSQSQWSLGASTVNTGRTARTAPPAYEWIPEPIPGEDDGNAPVEGEKLAELRRKGPYYRPQRKGGFGRITIIVGVMLLVAIALGVGLGVGLTRRNHNNDESGSGSSGNSTSNAPEPFPLGQYSMISALRTTNTNCTSNPATWRCYPYIMYDQNANASMSTFNWIIANTSATYASNTTTTTTSDQGIPANLTISSTNNPFSISFTNETLTYVSTSSNSSSPRYTFSFSEDKAVIPSTSITTDNSASKCFFNQTTFTGTLYLKAPSTLKGADIATGDNGTPWPFGIEVTENSPGGKGIPTCYVTDNGVVGAEVATQPTPEASSTQCTCEYRNF</sequence>
<organism evidence="3 4">
    <name type="scientific">Acrodontium crateriforme</name>
    <dbReference type="NCBI Taxonomy" id="150365"/>
    <lineage>
        <taxon>Eukaryota</taxon>
        <taxon>Fungi</taxon>
        <taxon>Dikarya</taxon>
        <taxon>Ascomycota</taxon>
        <taxon>Pezizomycotina</taxon>
        <taxon>Dothideomycetes</taxon>
        <taxon>Dothideomycetidae</taxon>
        <taxon>Mycosphaerellales</taxon>
        <taxon>Teratosphaeriaceae</taxon>
        <taxon>Acrodontium</taxon>
    </lineage>
</organism>
<gene>
    <name evidence="3" type="ORF">R9X50_00345600</name>
</gene>
<evidence type="ECO:0000313" key="3">
    <source>
        <dbReference type="EMBL" id="WPH00626.1"/>
    </source>
</evidence>
<keyword evidence="2" id="KW-0812">Transmembrane</keyword>
<evidence type="ECO:0000256" key="2">
    <source>
        <dbReference type="SAM" id="Phobius"/>
    </source>
</evidence>
<accession>A0AAQ3M666</accession>
<evidence type="ECO:0008006" key="5">
    <source>
        <dbReference type="Google" id="ProtNLM"/>
    </source>
</evidence>
<evidence type="ECO:0000313" key="4">
    <source>
        <dbReference type="Proteomes" id="UP001303373"/>
    </source>
</evidence>
<keyword evidence="4" id="KW-1185">Reference proteome</keyword>
<feature type="compositionally biased region" description="Pro residues" evidence="1">
    <location>
        <begin position="1"/>
        <end position="10"/>
    </location>
</feature>
<reference evidence="3 4" key="1">
    <citation type="submission" date="2023-11" db="EMBL/GenBank/DDBJ databases">
        <title>An acidophilic fungus is an integral part of prey digestion in a carnivorous sundew plant.</title>
        <authorList>
            <person name="Tsai I.J."/>
        </authorList>
    </citation>
    <scope>NUCLEOTIDE SEQUENCE [LARGE SCALE GENOMIC DNA]</scope>
    <source>
        <strain evidence="3">169a</strain>
    </source>
</reference>
<dbReference type="Proteomes" id="UP001303373">
    <property type="component" value="Chromosome 4"/>
</dbReference>
<feature type="transmembrane region" description="Helical" evidence="2">
    <location>
        <begin position="131"/>
        <end position="153"/>
    </location>
</feature>
<name>A0AAQ3M666_9PEZI</name>
<feature type="compositionally biased region" description="Polar residues" evidence="1">
    <location>
        <begin position="52"/>
        <end position="80"/>
    </location>
</feature>
<protein>
    <recommendedName>
        <fullName evidence="5">Tat pathway signal sequence</fullName>
    </recommendedName>
</protein>
<keyword evidence="2" id="KW-1133">Transmembrane helix</keyword>
<dbReference type="EMBL" id="CP138583">
    <property type="protein sequence ID" value="WPH00626.1"/>
    <property type="molecule type" value="Genomic_DNA"/>
</dbReference>
<keyword evidence="2" id="KW-0472">Membrane</keyword>
<proteinExistence type="predicted"/>
<feature type="region of interest" description="Disordered" evidence="1">
    <location>
        <begin position="1"/>
        <end position="102"/>
    </location>
</feature>
<feature type="compositionally biased region" description="Low complexity" evidence="1">
    <location>
        <begin position="162"/>
        <end position="174"/>
    </location>
</feature>